<dbReference type="InterPro" id="IPR018060">
    <property type="entry name" value="HTH_AraC"/>
</dbReference>
<dbReference type="RefSeq" id="WP_034687432.1">
    <property type="nucleotide sequence ID" value="NZ_CP023049.2"/>
</dbReference>
<keyword evidence="6" id="KW-1185">Reference proteome</keyword>
<dbReference type="PANTHER" id="PTHR43280">
    <property type="entry name" value="ARAC-FAMILY TRANSCRIPTIONAL REGULATOR"/>
    <property type="match status" value="1"/>
</dbReference>
<keyword evidence="3" id="KW-0804">Transcription</keyword>
<accession>A0A086AJ15</accession>
<sequence length="134" mass="15428">MKNDEKKIKRSDEIAGNFFAFLDQHIQDVISGKVSEFMEVNEIAGQLAVSHQHLTDTVKKVKGKHPCYFYDAKIIEQAQLMLAGKDKSIAEIARIFTYDPSNFSKFFKKWMHITPGDFRKTVQNKIPKSSPYLD</sequence>
<dbReference type="PANTHER" id="PTHR43280:SF32">
    <property type="entry name" value="TRANSCRIPTIONAL REGULATORY PROTEIN"/>
    <property type="match status" value="1"/>
</dbReference>
<evidence type="ECO:0000256" key="2">
    <source>
        <dbReference type="ARBA" id="ARBA00023125"/>
    </source>
</evidence>
<keyword evidence="2 5" id="KW-0238">DNA-binding</keyword>
<feature type="domain" description="HTH araC/xylS-type" evidence="4">
    <location>
        <begin position="24"/>
        <end position="121"/>
    </location>
</feature>
<reference evidence="5 6" key="1">
    <citation type="submission" date="2014-07" db="EMBL/GenBank/DDBJ databases">
        <title>Genome of Chryseobacterium piperi CTM.</title>
        <authorList>
            <person name="Pipes S.E."/>
            <person name="Stropko S.J."/>
            <person name="Newman J.D."/>
        </authorList>
    </citation>
    <scope>NUCLEOTIDE SEQUENCE [LARGE SCALE GENOMIC DNA]</scope>
    <source>
        <strain evidence="5 6">CTM</strain>
    </source>
</reference>
<dbReference type="eggNOG" id="COG2207">
    <property type="taxonomic scope" value="Bacteria"/>
</dbReference>
<dbReference type="InterPro" id="IPR009057">
    <property type="entry name" value="Homeodomain-like_sf"/>
</dbReference>
<dbReference type="EMBL" id="JPRJ01000049">
    <property type="protein sequence ID" value="KFF16679.1"/>
    <property type="molecule type" value="Genomic_DNA"/>
</dbReference>
<dbReference type="PROSITE" id="PS01124">
    <property type="entry name" value="HTH_ARAC_FAMILY_2"/>
    <property type="match status" value="1"/>
</dbReference>
<dbReference type="GO" id="GO:0043565">
    <property type="term" value="F:sequence-specific DNA binding"/>
    <property type="evidence" value="ECO:0007669"/>
    <property type="project" value="InterPro"/>
</dbReference>
<evidence type="ECO:0000313" key="6">
    <source>
        <dbReference type="Proteomes" id="UP000028709"/>
    </source>
</evidence>
<evidence type="ECO:0000313" key="5">
    <source>
        <dbReference type="EMBL" id="KFF16679.1"/>
    </source>
</evidence>
<evidence type="ECO:0000259" key="4">
    <source>
        <dbReference type="PROSITE" id="PS01124"/>
    </source>
</evidence>
<dbReference type="KEGG" id="cpip:CJF12_05970"/>
<dbReference type="GO" id="GO:0003700">
    <property type="term" value="F:DNA-binding transcription factor activity"/>
    <property type="evidence" value="ECO:0007669"/>
    <property type="project" value="InterPro"/>
</dbReference>
<protein>
    <submittedName>
        <fullName evidence="5">DNA-binding protein</fullName>
    </submittedName>
</protein>
<name>A0A086AJ15_9FLAO</name>
<proteinExistence type="predicted"/>
<evidence type="ECO:0000256" key="1">
    <source>
        <dbReference type="ARBA" id="ARBA00023015"/>
    </source>
</evidence>
<organism evidence="5 6">
    <name type="scientific">Chryseobacterium piperi</name>
    <dbReference type="NCBI Taxonomy" id="558152"/>
    <lineage>
        <taxon>Bacteria</taxon>
        <taxon>Pseudomonadati</taxon>
        <taxon>Bacteroidota</taxon>
        <taxon>Flavobacteriia</taxon>
        <taxon>Flavobacteriales</taxon>
        <taxon>Weeksellaceae</taxon>
        <taxon>Chryseobacterium group</taxon>
        <taxon>Chryseobacterium</taxon>
    </lineage>
</organism>
<keyword evidence="1" id="KW-0805">Transcription regulation</keyword>
<dbReference type="STRING" id="558152.IQ37_17625"/>
<evidence type="ECO:0000256" key="3">
    <source>
        <dbReference type="ARBA" id="ARBA00023163"/>
    </source>
</evidence>
<dbReference type="Gene3D" id="1.10.10.60">
    <property type="entry name" value="Homeodomain-like"/>
    <property type="match status" value="1"/>
</dbReference>
<dbReference type="SUPFAM" id="SSF46689">
    <property type="entry name" value="Homeodomain-like"/>
    <property type="match status" value="1"/>
</dbReference>
<dbReference type="AlphaFoldDB" id="A0A086AJ15"/>
<dbReference type="Proteomes" id="UP000028709">
    <property type="component" value="Unassembled WGS sequence"/>
</dbReference>
<dbReference type="SMART" id="SM00342">
    <property type="entry name" value="HTH_ARAC"/>
    <property type="match status" value="1"/>
</dbReference>
<gene>
    <name evidence="5" type="ORF">IQ37_17625</name>
</gene>
<comment type="caution">
    <text evidence="5">The sequence shown here is derived from an EMBL/GenBank/DDBJ whole genome shotgun (WGS) entry which is preliminary data.</text>
</comment>
<dbReference type="Pfam" id="PF12833">
    <property type="entry name" value="HTH_18"/>
    <property type="match status" value="1"/>
</dbReference>
<dbReference type="OrthoDB" id="956952at2"/>